<feature type="transmembrane region" description="Helical" evidence="1">
    <location>
        <begin position="108"/>
        <end position="133"/>
    </location>
</feature>
<keyword evidence="1" id="KW-0472">Membrane</keyword>
<comment type="caution">
    <text evidence="3">The sequence shown here is derived from an EMBL/GenBank/DDBJ whole genome shotgun (WGS) entry which is preliminary data.</text>
</comment>
<feature type="transmembrane region" description="Helical" evidence="1">
    <location>
        <begin position="265"/>
        <end position="286"/>
    </location>
</feature>
<reference evidence="4" key="1">
    <citation type="journal article" date="2019" name="Int. J. Syst. Evol. Microbiol.">
        <title>The Global Catalogue of Microorganisms (GCM) 10K type strain sequencing project: providing services to taxonomists for standard genome sequencing and annotation.</title>
        <authorList>
            <consortium name="The Broad Institute Genomics Platform"/>
            <consortium name="The Broad Institute Genome Sequencing Center for Infectious Disease"/>
            <person name="Wu L."/>
            <person name="Ma J."/>
        </authorList>
    </citation>
    <scope>NUCLEOTIDE SEQUENCE [LARGE SCALE GENOMIC DNA]</scope>
    <source>
        <strain evidence="4">CCM 7526</strain>
    </source>
</reference>
<evidence type="ECO:0000259" key="2">
    <source>
        <dbReference type="Pfam" id="PF02517"/>
    </source>
</evidence>
<dbReference type="Pfam" id="PF02517">
    <property type="entry name" value="Rce1-like"/>
    <property type="match status" value="1"/>
</dbReference>
<feature type="transmembrane region" description="Helical" evidence="1">
    <location>
        <begin position="232"/>
        <end position="253"/>
    </location>
</feature>
<dbReference type="InterPro" id="IPR003675">
    <property type="entry name" value="Rce1/LyrA-like_dom"/>
</dbReference>
<organism evidence="3 4">
    <name type="scientific">Actinoplanes sichuanensis</name>
    <dbReference type="NCBI Taxonomy" id="512349"/>
    <lineage>
        <taxon>Bacteria</taxon>
        <taxon>Bacillati</taxon>
        <taxon>Actinomycetota</taxon>
        <taxon>Actinomycetes</taxon>
        <taxon>Micromonosporales</taxon>
        <taxon>Micromonosporaceae</taxon>
        <taxon>Actinoplanes</taxon>
    </lineage>
</organism>
<keyword evidence="4" id="KW-1185">Reference proteome</keyword>
<dbReference type="EMBL" id="JBHTMK010000012">
    <property type="protein sequence ID" value="MFD1365702.1"/>
    <property type="molecule type" value="Genomic_DNA"/>
</dbReference>
<keyword evidence="1" id="KW-1133">Transmembrane helix</keyword>
<accession>A0ABW4A6P2</accession>
<feature type="domain" description="CAAX prenyl protease 2/Lysostaphin resistance protein A-like" evidence="2">
    <location>
        <begin position="155"/>
        <end position="243"/>
    </location>
</feature>
<proteinExistence type="predicted"/>
<name>A0ABW4A6P2_9ACTN</name>
<evidence type="ECO:0000256" key="1">
    <source>
        <dbReference type="SAM" id="Phobius"/>
    </source>
</evidence>
<protein>
    <submittedName>
        <fullName evidence="3">Type II CAAX endopeptidase family protein</fullName>
    </submittedName>
</protein>
<dbReference type="PANTHER" id="PTHR39430:SF1">
    <property type="entry name" value="PROTEASE"/>
    <property type="match status" value="1"/>
</dbReference>
<keyword evidence="1" id="KW-0812">Transmembrane</keyword>
<evidence type="ECO:0000313" key="4">
    <source>
        <dbReference type="Proteomes" id="UP001597183"/>
    </source>
</evidence>
<evidence type="ECO:0000313" key="3">
    <source>
        <dbReference type="EMBL" id="MFD1365702.1"/>
    </source>
</evidence>
<gene>
    <name evidence="3" type="ORF">ACFQ5G_10150</name>
</gene>
<feature type="transmembrane region" description="Helical" evidence="1">
    <location>
        <begin position="68"/>
        <end position="88"/>
    </location>
</feature>
<feature type="transmembrane region" description="Helical" evidence="1">
    <location>
        <begin position="207"/>
        <end position="225"/>
    </location>
</feature>
<dbReference type="RefSeq" id="WP_317792766.1">
    <property type="nucleotide sequence ID" value="NZ_AP028461.1"/>
</dbReference>
<feature type="transmembrane region" description="Helical" evidence="1">
    <location>
        <begin position="22"/>
        <end position="46"/>
    </location>
</feature>
<sequence>MTIPPPPGSPYHRLARTAAHRLWRFPVGTLFIVGTVFAAMIAFVIFTEIFGRPGGPDGMATLGALPDLAVGFLSIAVALPVCLLAAFWIQRRPPGTLSSVAGRIRWRWLAVCLGVATVTIILFLAGITGLSVLTGEDAGLDDPPAGWVPFLVSAGVLLAVVPVQAAAEEYLCRGWLLQGLGAWLRSPWLPILVQAAVFAALHGWGTPWGFADLMLFGVVAGWVTVRTGGLEAAVALHVMNNLLSTLVAAAFGQLTMDETAADMPWQGFAVDIPILLGFAAVIVWLARRRGLANLTPIVAYPPAGYGLASGVR</sequence>
<dbReference type="Proteomes" id="UP001597183">
    <property type="component" value="Unassembled WGS sequence"/>
</dbReference>
<dbReference type="PANTHER" id="PTHR39430">
    <property type="entry name" value="MEMBRANE-ASSOCIATED PROTEASE-RELATED"/>
    <property type="match status" value="1"/>
</dbReference>
<feature type="transmembrane region" description="Helical" evidence="1">
    <location>
        <begin position="145"/>
        <end position="163"/>
    </location>
</feature>
<feature type="transmembrane region" description="Helical" evidence="1">
    <location>
        <begin position="175"/>
        <end position="201"/>
    </location>
</feature>